<reference evidence="2 3" key="1">
    <citation type="submission" date="2020-08" db="EMBL/GenBank/DDBJ databases">
        <title>Genome sequence of Sphingomonas lutea KCTC 23642T.</title>
        <authorList>
            <person name="Hyun D.-W."/>
            <person name="Bae J.-W."/>
        </authorList>
    </citation>
    <scope>NUCLEOTIDE SEQUENCE [LARGE SCALE GENOMIC DNA]</scope>
    <source>
        <strain evidence="2 3">KCTC 23642</strain>
    </source>
</reference>
<dbReference type="KEGG" id="slut:H9L13_06875"/>
<dbReference type="Pfam" id="PF08808">
    <property type="entry name" value="RES"/>
    <property type="match status" value="1"/>
</dbReference>
<dbReference type="AlphaFoldDB" id="A0A7G9SF30"/>
<protein>
    <submittedName>
        <fullName evidence="2">RES family NAD+ phosphorylase</fullName>
    </submittedName>
</protein>
<dbReference type="SMART" id="SM00953">
    <property type="entry name" value="RES"/>
    <property type="match status" value="1"/>
</dbReference>
<name>A0A7G9SF30_9SPHN</name>
<evidence type="ECO:0000313" key="3">
    <source>
        <dbReference type="Proteomes" id="UP000515971"/>
    </source>
</evidence>
<feature type="domain" description="RES" evidence="1">
    <location>
        <begin position="168"/>
        <end position="331"/>
    </location>
</feature>
<dbReference type="InterPro" id="IPR014914">
    <property type="entry name" value="RES_dom"/>
</dbReference>
<gene>
    <name evidence="2" type="ORF">H9L13_06875</name>
</gene>
<dbReference type="RefSeq" id="WP_187537047.1">
    <property type="nucleotide sequence ID" value="NZ_BAABJT010000001.1"/>
</dbReference>
<organism evidence="2 3">
    <name type="scientific">Sphingomonas lutea</name>
    <dbReference type="NCBI Taxonomy" id="1045317"/>
    <lineage>
        <taxon>Bacteria</taxon>
        <taxon>Pseudomonadati</taxon>
        <taxon>Pseudomonadota</taxon>
        <taxon>Alphaproteobacteria</taxon>
        <taxon>Sphingomonadales</taxon>
        <taxon>Sphingomonadaceae</taxon>
        <taxon>Sphingomonas</taxon>
    </lineage>
</organism>
<proteinExistence type="predicted"/>
<sequence>MSEEKEELGEPLLCAHCFLDEGLKRTAAAVTSPELRCPNCGTTSKHLLRRPELLWLADMFFVRGSMLAVDFGGAPAIQFNEMQTGSLDPDPNLTKDVELIQKAAGIGLFHYGPRLWMLGHIEPLQRLLDPKHRGFEIARMLDLFPKVELAPGDIFFRVRKQPERPGDPLQYDSPPEGSYGKGRLDAPGYPIFYGSQDLDICVHESRFIAGDELYAASLSARRPLRLLDLSAILKEEGTEFESLDLAVLMLFLGSSKSYETTRAIARATRDRGFDGMIYPSYFSVLRTGSVPFETVYGLSLRRLDSAHSYERSKIIENIALFGRPVANKVVDVAGINRLVIRKVSYDLGFGPVVF</sequence>
<keyword evidence="3" id="KW-1185">Reference proteome</keyword>
<accession>A0A7G9SF30</accession>
<dbReference type="Proteomes" id="UP000515971">
    <property type="component" value="Chromosome"/>
</dbReference>
<dbReference type="EMBL" id="CP060718">
    <property type="protein sequence ID" value="QNN66455.1"/>
    <property type="molecule type" value="Genomic_DNA"/>
</dbReference>
<evidence type="ECO:0000313" key="2">
    <source>
        <dbReference type="EMBL" id="QNN66455.1"/>
    </source>
</evidence>
<evidence type="ECO:0000259" key="1">
    <source>
        <dbReference type="SMART" id="SM00953"/>
    </source>
</evidence>